<name>A0ABR2LI40_9ASPA</name>
<dbReference type="Proteomes" id="UP001412067">
    <property type="component" value="Unassembled WGS sequence"/>
</dbReference>
<reference evidence="1 2" key="1">
    <citation type="journal article" date="2022" name="Nat. Plants">
        <title>Genomes of leafy and leafless Platanthera orchids illuminate the evolution of mycoheterotrophy.</title>
        <authorList>
            <person name="Li M.H."/>
            <person name="Liu K.W."/>
            <person name="Li Z."/>
            <person name="Lu H.C."/>
            <person name="Ye Q.L."/>
            <person name="Zhang D."/>
            <person name="Wang J.Y."/>
            <person name="Li Y.F."/>
            <person name="Zhong Z.M."/>
            <person name="Liu X."/>
            <person name="Yu X."/>
            <person name="Liu D.K."/>
            <person name="Tu X.D."/>
            <person name="Liu B."/>
            <person name="Hao Y."/>
            <person name="Liao X.Y."/>
            <person name="Jiang Y.T."/>
            <person name="Sun W.H."/>
            <person name="Chen J."/>
            <person name="Chen Y.Q."/>
            <person name="Ai Y."/>
            <person name="Zhai J.W."/>
            <person name="Wu S.S."/>
            <person name="Zhou Z."/>
            <person name="Hsiao Y.Y."/>
            <person name="Wu W.L."/>
            <person name="Chen Y.Y."/>
            <person name="Lin Y.F."/>
            <person name="Hsu J.L."/>
            <person name="Li C.Y."/>
            <person name="Wang Z.W."/>
            <person name="Zhao X."/>
            <person name="Zhong W.Y."/>
            <person name="Ma X.K."/>
            <person name="Ma L."/>
            <person name="Huang J."/>
            <person name="Chen G.Z."/>
            <person name="Huang M.Z."/>
            <person name="Huang L."/>
            <person name="Peng D.H."/>
            <person name="Luo Y.B."/>
            <person name="Zou S.Q."/>
            <person name="Chen S.P."/>
            <person name="Lan S."/>
            <person name="Tsai W.C."/>
            <person name="Van de Peer Y."/>
            <person name="Liu Z.J."/>
        </authorList>
    </citation>
    <scope>NUCLEOTIDE SEQUENCE [LARGE SCALE GENOMIC DNA]</scope>
    <source>
        <strain evidence="1">Lor288</strain>
    </source>
</reference>
<organism evidence="1 2">
    <name type="scientific">Platanthera guangdongensis</name>
    <dbReference type="NCBI Taxonomy" id="2320717"/>
    <lineage>
        <taxon>Eukaryota</taxon>
        <taxon>Viridiplantae</taxon>
        <taxon>Streptophyta</taxon>
        <taxon>Embryophyta</taxon>
        <taxon>Tracheophyta</taxon>
        <taxon>Spermatophyta</taxon>
        <taxon>Magnoliopsida</taxon>
        <taxon>Liliopsida</taxon>
        <taxon>Asparagales</taxon>
        <taxon>Orchidaceae</taxon>
        <taxon>Orchidoideae</taxon>
        <taxon>Orchideae</taxon>
        <taxon>Orchidinae</taxon>
        <taxon>Platanthera</taxon>
    </lineage>
</organism>
<keyword evidence="2" id="KW-1185">Reference proteome</keyword>
<gene>
    <name evidence="1" type="ORF">KSP40_PGU016542</name>
</gene>
<evidence type="ECO:0000313" key="1">
    <source>
        <dbReference type="EMBL" id="KAK8941814.1"/>
    </source>
</evidence>
<comment type="caution">
    <text evidence="1">The sequence shown here is derived from an EMBL/GenBank/DDBJ whole genome shotgun (WGS) entry which is preliminary data.</text>
</comment>
<protein>
    <submittedName>
        <fullName evidence="1">Uncharacterized protein</fullName>
    </submittedName>
</protein>
<evidence type="ECO:0000313" key="2">
    <source>
        <dbReference type="Proteomes" id="UP001412067"/>
    </source>
</evidence>
<proteinExistence type="predicted"/>
<sequence length="51" mass="5592">MGSGQSTSDGFGRDFGKAMRFWAEKEKNGCTGKNKGRAAFIMGWTVGVFHF</sequence>
<accession>A0ABR2LI40</accession>
<dbReference type="EMBL" id="JBBWWR010000019">
    <property type="protein sequence ID" value="KAK8941814.1"/>
    <property type="molecule type" value="Genomic_DNA"/>
</dbReference>